<evidence type="ECO:0000256" key="5">
    <source>
        <dbReference type="ARBA" id="ARBA00022989"/>
    </source>
</evidence>
<protein>
    <submittedName>
        <fullName evidence="9">Outer membrane transport energization protein ExbD</fullName>
    </submittedName>
</protein>
<evidence type="ECO:0000313" key="9">
    <source>
        <dbReference type="EMBL" id="TDX33767.1"/>
    </source>
</evidence>
<evidence type="ECO:0000256" key="3">
    <source>
        <dbReference type="ARBA" id="ARBA00022475"/>
    </source>
</evidence>
<name>A0A4R8G226_9RHOB</name>
<dbReference type="GO" id="GO:0015031">
    <property type="term" value="P:protein transport"/>
    <property type="evidence" value="ECO:0007669"/>
    <property type="project" value="UniProtKB-KW"/>
</dbReference>
<dbReference type="Pfam" id="PF02472">
    <property type="entry name" value="ExbD"/>
    <property type="match status" value="1"/>
</dbReference>
<keyword evidence="4 7" id="KW-0812">Transmembrane</keyword>
<evidence type="ECO:0000256" key="1">
    <source>
        <dbReference type="ARBA" id="ARBA00004162"/>
    </source>
</evidence>
<keyword evidence="3" id="KW-1003">Cell membrane</keyword>
<evidence type="ECO:0000256" key="7">
    <source>
        <dbReference type="RuleBase" id="RU003879"/>
    </source>
</evidence>
<organism evidence="9 10">
    <name type="scientific">Rhodovulum visakhapatnamense</name>
    <dbReference type="NCBI Taxonomy" id="364297"/>
    <lineage>
        <taxon>Bacteria</taxon>
        <taxon>Pseudomonadati</taxon>
        <taxon>Pseudomonadota</taxon>
        <taxon>Alphaproteobacteria</taxon>
        <taxon>Rhodobacterales</taxon>
        <taxon>Paracoccaceae</taxon>
        <taxon>Rhodovulum</taxon>
    </lineage>
</organism>
<dbReference type="InterPro" id="IPR003400">
    <property type="entry name" value="ExbD"/>
</dbReference>
<keyword evidence="5 8" id="KW-1133">Transmembrane helix</keyword>
<sequence>MLDFGADDRQRRHGESIVPMINVVFLLLIFFLMSARLVPPAPFETAPPRADGAEPATGDMLHLSAAGDLAFGDLRGEAVFAALAARPDGAGPLVIRADAGVEAAALARLAARLTAEGRGPLRLVTVPR</sequence>
<comment type="subcellular location">
    <subcellularLocation>
        <location evidence="1">Cell membrane</location>
        <topology evidence="1">Single-pass membrane protein</topology>
    </subcellularLocation>
    <subcellularLocation>
        <location evidence="7">Cell membrane</location>
        <topology evidence="7">Single-pass type II membrane protein</topology>
    </subcellularLocation>
</comment>
<evidence type="ECO:0000313" key="10">
    <source>
        <dbReference type="Proteomes" id="UP000295484"/>
    </source>
</evidence>
<dbReference type="Proteomes" id="UP000295484">
    <property type="component" value="Unassembled WGS sequence"/>
</dbReference>
<evidence type="ECO:0000256" key="2">
    <source>
        <dbReference type="ARBA" id="ARBA00005811"/>
    </source>
</evidence>
<reference evidence="9 10" key="1">
    <citation type="submission" date="2019-03" db="EMBL/GenBank/DDBJ databases">
        <title>Genomic Encyclopedia of Type Strains, Phase IV (KMG-IV): sequencing the most valuable type-strain genomes for metagenomic binning, comparative biology and taxonomic classification.</title>
        <authorList>
            <person name="Goeker M."/>
        </authorList>
    </citation>
    <scope>NUCLEOTIDE SEQUENCE [LARGE SCALE GENOMIC DNA]</scope>
    <source>
        <strain evidence="9 10">JA181</strain>
    </source>
</reference>
<dbReference type="RefSeq" id="WP_134076851.1">
    <property type="nucleotide sequence ID" value="NZ_SOEB01000001.1"/>
</dbReference>
<evidence type="ECO:0000256" key="4">
    <source>
        <dbReference type="ARBA" id="ARBA00022692"/>
    </source>
</evidence>
<keyword evidence="6 8" id="KW-0472">Membrane</keyword>
<dbReference type="AlphaFoldDB" id="A0A4R8G226"/>
<keyword evidence="7" id="KW-0813">Transport</keyword>
<accession>A0A4R8G226</accession>
<comment type="caution">
    <text evidence="9">The sequence shown here is derived from an EMBL/GenBank/DDBJ whole genome shotgun (WGS) entry which is preliminary data.</text>
</comment>
<keyword evidence="7" id="KW-0653">Protein transport</keyword>
<evidence type="ECO:0000256" key="6">
    <source>
        <dbReference type="ARBA" id="ARBA00023136"/>
    </source>
</evidence>
<dbReference type="GO" id="GO:0005886">
    <property type="term" value="C:plasma membrane"/>
    <property type="evidence" value="ECO:0007669"/>
    <property type="project" value="UniProtKB-SubCell"/>
</dbReference>
<dbReference type="EMBL" id="SOEB01000001">
    <property type="protein sequence ID" value="TDX33767.1"/>
    <property type="molecule type" value="Genomic_DNA"/>
</dbReference>
<evidence type="ECO:0000256" key="8">
    <source>
        <dbReference type="SAM" id="Phobius"/>
    </source>
</evidence>
<proteinExistence type="inferred from homology"/>
<gene>
    <name evidence="9" type="ORF">EV657_101196</name>
</gene>
<feature type="transmembrane region" description="Helical" evidence="8">
    <location>
        <begin position="20"/>
        <end position="39"/>
    </location>
</feature>
<comment type="similarity">
    <text evidence="2 7">Belongs to the ExbD/TolR family.</text>
</comment>
<dbReference type="GO" id="GO:0022857">
    <property type="term" value="F:transmembrane transporter activity"/>
    <property type="evidence" value="ECO:0007669"/>
    <property type="project" value="InterPro"/>
</dbReference>